<protein>
    <submittedName>
        <fullName evidence="3">Ankyrin</fullName>
    </submittedName>
</protein>
<dbReference type="AlphaFoldDB" id="A0A1Y2CDT3"/>
<dbReference type="SMART" id="SM00248">
    <property type="entry name" value="ANK"/>
    <property type="match status" value="7"/>
</dbReference>
<name>A0A1Y2CDT3_9FUNG</name>
<dbReference type="Pfam" id="PF12796">
    <property type="entry name" value="Ank_2"/>
    <property type="match status" value="1"/>
</dbReference>
<dbReference type="EMBL" id="MCGO01000020">
    <property type="protein sequence ID" value="ORY45047.1"/>
    <property type="molecule type" value="Genomic_DNA"/>
</dbReference>
<dbReference type="InterPro" id="IPR036770">
    <property type="entry name" value="Ankyrin_rpt-contain_sf"/>
</dbReference>
<reference evidence="3 4" key="1">
    <citation type="submission" date="2016-07" db="EMBL/GenBank/DDBJ databases">
        <title>Pervasive Adenine N6-methylation of Active Genes in Fungi.</title>
        <authorList>
            <consortium name="DOE Joint Genome Institute"/>
            <person name="Mondo S.J."/>
            <person name="Dannebaum R.O."/>
            <person name="Kuo R.C."/>
            <person name="Labutti K."/>
            <person name="Haridas S."/>
            <person name="Kuo A."/>
            <person name="Salamov A."/>
            <person name="Ahrendt S.R."/>
            <person name="Lipzen A."/>
            <person name="Sullivan W."/>
            <person name="Andreopoulos W.B."/>
            <person name="Clum A."/>
            <person name="Lindquist E."/>
            <person name="Daum C."/>
            <person name="Ramamoorthy G.K."/>
            <person name="Gryganskyi A."/>
            <person name="Culley D."/>
            <person name="Magnuson J.K."/>
            <person name="James T.Y."/>
            <person name="O'Malley M.A."/>
            <person name="Stajich J.E."/>
            <person name="Spatafora J.W."/>
            <person name="Visel A."/>
            <person name="Grigoriev I.V."/>
        </authorList>
    </citation>
    <scope>NUCLEOTIDE SEQUENCE [LARGE SCALE GENOMIC DNA]</scope>
    <source>
        <strain evidence="3 4">JEL800</strain>
    </source>
</reference>
<dbReference type="InterPro" id="IPR002110">
    <property type="entry name" value="Ankyrin_rpt"/>
</dbReference>
<evidence type="ECO:0000256" key="2">
    <source>
        <dbReference type="ARBA" id="ARBA00023043"/>
    </source>
</evidence>
<evidence type="ECO:0000313" key="4">
    <source>
        <dbReference type="Proteomes" id="UP000193642"/>
    </source>
</evidence>
<dbReference type="Proteomes" id="UP000193642">
    <property type="component" value="Unassembled WGS sequence"/>
</dbReference>
<dbReference type="OrthoDB" id="2163089at2759"/>
<proteinExistence type="predicted"/>
<evidence type="ECO:0000313" key="3">
    <source>
        <dbReference type="EMBL" id="ORY45047.1"/>
    </source>
</evidence>
<dbReference type="SUPFAM" id="SSF48403">
    <property type="entry name" value="Ankyrin repeat"/>
    <property type="match status" value="1"/>
</dbReference>
<evidence type="ECO:0000256" key="1">
    <source>
        <dbReference type="ARBA" id="ARBA00022737"/>
    </source>
</evidence>
<sequence length="425" mass="47524">MNTQPCEIKLPIDSAASLSFYLDSSIGIADLPGELIEQILLYVPIDNNLSNVGISYSGFAAFIFNSYYFSSAHYKSYGNGAALFTRDVWITLPLNYHIAILSQLFQTPLMNHVRMSQVLNLKMSMERSVKVFRALERLPGSYNFRACCERSLRWSCFWGYEQVVACLLKQSQVNPAAKFNASLRHAAEFGYLGILNMLLEHTAVDPGDCLNYSLRMAAENGHIEIVKRLLSDDRVDPSAKRNEAVILAAANGFTDIVELLMQDPRVDPSDCDNEAILTACQENHPETVKALLSDPRVDPSEFDNIAFNMAVENEMLEIVSILMKDPRVNPGVMNSTPLLVASRLGSAKMVTLLLSDKRVDPSAWNGQAILNAIFEGHLDVVKVLAKHEKSTNHISAMKMAQRKGFHEIVEFLYDFVPTVTPYEFQ</sequence>
<dbReference type="Gene3D" id="1.25.40.20">
    <property type="entry name" value="Ankyrin repeat-containing domain"/>
    <property type="match status" value="3"/>
</dbReference>
<keyword evidence="4" id="KW-1185">Reference proteome</keyword>
<keyword evidence="1" id="KW-0677">Repeat</keyword>
<dbReference type="STRING" id="329046.A0A1Y2CDT3"/>
<dbReference type="PANTHER" id="PTHR24198:SF165">
    <property type="entry name" value="ANKYRIN REPEAT-CONTAINING PROTEIN-RELATED"/>
    <property type="match status" value="1"/>
</dbReference>
<keyword evidence="2" id="KW-0040">ANK repeat</keyword>
<organism evidence="3 4">
    <name type="scientific">Rhizoclosmatium globosum</name>
    <dbReference type="NCBI Taxonomy" id="329046"/>
    <lineage>
        <taxon>Eukaryota</taxon>
        <taxon>Fungi</taxon>
        <taxon>Fungi incertae sedis</taxon>
        <taxon>Chytridiomycota</taxon>
        <taxon>Chytridiomycota incertae sedis</taxon>
        <taxon>Chytridiomycetes</taxon>
        <taxon>Chytridiales</taxon>
        <taxon>Chytriomycetaceae</taxon>
        <taxon>Rhizoclosmatium</taxon>
    </lineage>
</organism>
<gene>
    <name evidence="3" type="ORF">BCR33DRAFT_765520</name>
</gene>
<dbReference type="PANTHER" id="PTHR24198">
    <property type="entry name" value="ANKYRIN REPEAT AND PROTEIN KINASE DOMAIN-CONTAINING PROTEIN"/>
    <property type="match status" value="1"/>
</dbReference>
<comment type="caution">
    <text evidence="3">The sequence shown here is derived from an EMBL/GenBank/DDBJ whole genome shotgun (WGS) entry which is preliminary data.</text>
</comment>
<accession>A0A1Y2CDT3</accession>